<dbReference type="AlphaFoldDB" id="A0A261GA09"/>
<sequence length="116" mass="13060">MAGIFANYWRSVLGLPFDPEGASMNGTIEAENILDLSEPPKNTMSYHLNRLGFEPDQRLGWWEMRRGILNRIQAEAHVECSAWTASDIVKIFNLRNGVTAILTLEQLAEIDSIKLA</sequence>
<evidence type="ECO:0000313" key="2">
    <source>
        <dbReference type="Proteomes" id="UP000216057"/>
    </source>
</evidence>
<protein>
    <submittedName>
        <fullName evidence="1">Uncharacterized protein</fullName>
    </submittedName>
</protein>
<name>A0A261GA09_9BIFI</name>
<dbReference type="Proteomes" id="UP000216057">
    <property type="component" value="Unassembled WGS sequence"/>
</dbReference>
<proteinExistence type="predicted"/>
<comment type="caution">
    <text evidence="1">The sequence shown here is derived from an EMBL/GenBank/DDBJ whole genome shotgun (WGS) entry which is preliminary data.</text>
</comment>
<accession>A0A261GA09</accession>
<gene>
    <name evidence="1" type="ORF">BEUL_1257</name>
</gene>
<evidence type="ECO:0000313" key="1">
    <source>
        <dbReference type="EMBL" id="OZG68244.1"/>
    </source>
</evidence>
<organism evidence="1 2">
    <name type="scientific">Bifidobacterium eulemuris</name>
    <dbReference type="NCBI Taxonomy" id="1765219"/>
    <lineage>
        <taxon>Bacteria</taxon>
        <taxon>Bacillati</taxon>
        <taxon>Actinomycetota</taxon>
        <taxon>Actinomycetes</taxon>
        <taxon>Bifidobacteriales</taxon>
        <taxon>Bifidobacteriaceae</taxon>
        <taxon>Bifidobacterium</taxon>
    </lineage>
</organism>
<reference evidence="1 2" key="1">
    <citation type="journal article" date="2017" name="BMC Genomics">
        <title>Comparative genomic and phylogenomic analyses of the Bifidobacteriaceae family.</title>
        <authorList>
            <person name="Lugli G.A."/>
            <person name="Milani C."/>
            <person name="Turroni F."/>
            <person name="Duranti S."/>
            <person name="Mancabelli L."/>
            <person name="Mangifesta M."/>
            <person name="Ferrario C."/>
            <person name="Modesto M."/>
            <person name="Mattarelli P."/>
            <person name="Jiri K."/>
            <person name="van Sinderen D."/>
            <person name="Ventura M."/>
        </authorList>
    </citation>
    <scope>NUCLEOTIDE SEQUENCE [LARGE SCALE GENOMIC DNA]</scope>
    <source>
        <strain evidence="1 2">DSM 100216</strain>
    </source>
</reference>
<dbReference type="EMBL" id="MWWZ01000006">
    <property type="protein sequence ID" value="OZG68244.1"/>
    <property type="molecule type" value="Genomic_DNA"/>
</dbReference>